<organism evidence="1 2">
    <name type="scientific">Rhizosphaericola mali</name>
    <dbReference type="NCBI Taxonomy" id="2545455"/>
    <lineage>
        <taxon>Bacteria</taxon>
        <taxon>Pseudomonadati</taxon>
        <taxon>Bacteroidota</taxon>
        <taxon>Chitinophagia</taxon>
        <taxon>Chitinophagales</taxon>
        <taxon>Chitinophagaceae</taxon>
        <taxon>Rhizosphaericola</taxon>
    </lineage>
</organism>
<dbReference type="KEGG" id="arac:E0W69_008165"/>
<sequence length="69" mass="8046">MNKTYEQVKNTIEYNMYKEALEYFLQTNGADIAPNIKEQIRNNPDDYVLFGESEDGLEVSLKNTNTHEL</sequence>
<dbReference type="Proteomes" id="UP000292424">
    <property type="component" value="Chromosome"/>
</dbReference>
<keyword evidence="2" id="KW-1185">Reference proteome</keyword>
<protein>
    <submittedName>
        <fullName evidence="1">Uncharacterized protein</fullName>
    </submittedName>
</protein>
<evidence type="ECO:0000313" key="2">
    <source>
        <dbReference type="Proteomes" id="UP000292424"/>
    </source>
</evidence>
<reference evidence="1 2" key="1">
    <citation type="submission" date="2019-09" db="EMBL/GenBank/DDBJ databases">
        <title>Complete genome sequence of Arachidicoccus sp. B3-10 isolated from apple orchard soil.</title>
        <authorList>
            <person name="Kim H.S."/>
            <person name="Han K.-I."/>
            <person name="Suh M.K."/>
            <person name="Lee K.C."/>
            <person name="Eom M.K."/>
            <person name="Kim J.-S."/>
            <person name="Kang S.W."/>
            <person name="Sin Y."/>
            <person name="Lee J.-S."/>
        </authorList>
    </citation>
    <scope>NUCLEOTIDE SEQUENCE [LARGE SCALE GENOMIC DNA]</scope>
    <source>
        <strain evidence="1 2">B3-10</strain>
    </source>
</reference>
<dbReference type="RefSeq" id="WP_131329585.1">
    <property type="nucleotide sequence ID" value="NZ_CP044016.1"/>
</dbReference>
<name>A0A5P2G4E1_9BACT</name>
<accession>A0A5P2G4E1</accession>
<evidence type="ECO:0000313" key="1">
    <source>
        <dbReference type="EMBL" id="QES88630.1"/>
    </source>
</evidence>
<proteinExistence type="predicted"/>
<gene>
    <name evidence="1" type="ORF">E0W69_008165</name>
</gene>
<dbReference type="EMBL" id="CP044016">
    <property type="protein sequence ID" value="QES88630.1"/>
    <property type="molecule type" value="Genomic_DNA"/>
</dbReference>
<dbReference type="AlphaFoldDB" id="A0A5P2G4E1"/>